<keyword evidence="3" id="KW-1185">Reference proteome</keyword>
<name>H5WZ57_9PSEU</name>
<dbReference type="EMBL" id="CM001439">
    <property type="protein sequence ID" value="EHR48458.1"/>
    <property type="molecule type" value="Genomic_DNA"/>
</dbReference>
<dbReference type="InterPro" id="IPR006549">
    <property type="entry name" value="HAD-SF_hydro_IIIA"/>
</dbReference>
<protein>
    <submittedName>
        <fullName evidence="2">Haloacid dehalogenase superfamily enzyme, subfamily IA</fullName>
    </submittedName>
</protein>
<dbReference type="SUPFAM" id="SSF56784">
    <property type="entry name" value="HAD-like"/>
    <property type="match status" value="1"/>
</dbReference>
<dbReference type="GO" id="GO:0016787">
    <property type="term" value="F:hydrolase activity"/>
    <property type="evidence" value="ECO:0007669"/>
    <property type="project" value="UniProtKB-KW"/>
</dbReference>
<organism evidence="2 3">
    <name type="scientific">Saccharomonospora marina XMU15</name>
    <dbReference type="NCBI Taxonomy" id="882083"/>
    <lineage>
        <taxon>Bacteria</taxon>
        <taxon>Bacillati</taxon>
        <taxon>Actinomycetota</taxon>
        <taxon>Actinomycetes</taxon>
        <taxon>Pseudonocardiales</taxon>
        <taxon>Pseudonocardiaceae</taxon>
        <taxon>Saccharomonospora</taxon>
    </lineage>
</organism>
<dbReference type="SFLD" id="SFLDS00003">
    <property type="entry name" value="Haloacid_Dehalogenase"/>
    <property type="match status" value="1"/>
</dbReference>
<gene>
    <name evidence="2" type="ORF">SacmaDRAFT_0143</name>
</gene>
<evidence type="ECO:0000313" key="3">
    <source>
        <dbReference type="Proteomes" id="UP000004926"/>
    </source>
</evidence>
<keyword evidence="1" id="KW-0378">Hydrolase</keyword>
<dbReference type="PANTHER" id="PTHR43316">
    <property type="entry name" value="HYDROLASE, HALOACID DELAHOGENASE-RELATED"/>
    <property type="match status" value="1"/>
</dbReference>
<dbReference type="HOGENOM" id="CLU_089320_0_0_11"/>
<dbReference type="SFLD" id="SFLDG01129">
    <property type="entry name" value="C1.5:_HAD__Beta-PGM__Phosphata"/>
    <property type="match status" value="1"/>
</dbReference>
<accession>H5WZ57</accession>
<evidence type="ECO:0000313" key="2">
    <source>
        <dbReference type="EMBL" id="EHR48458.1"/>
    </source>
</evidence>
<evidence type="ECO:0000256" key="1">
    <source>
        <dbReference type="ARBA" id="ARBA00022801"/>
    </source>
</evidence>
<proteinExistence type="predicted"/>
<dbReference type="AlphaFoldDB" id="H5WZ57"/>
<dbReference type="eggNOG" id="COG0546">
    <property type="taxonomic scope" value="Bacteria"/>
</dbReference>
<dbReference type="Proteomes" id="UP000004926">
    <property type="component" value="Chromosome"/>
</dbReference>
<dbReference type="InterPro" id="IPR051540">
    <property type="entry name" value="S-2-haloacid_dehalogenase"/>
</dbReference>
<reference evidence="2 3" key="1">
    <citation type="journal article" date="2012" name="Stand. Genomic Sci.">
        <title>Genome sequence of the ocean sediment bacterium Saccharomonospora marina type strain (XMU15(T)).</title>
        <authorList>
            <person name="Klenk H.P."/>
            <person name="Lu M."/>
            <person name="Lucas S."/>
            <person name="Lapidus A."/>
            <person name="Copeland A."/>
            <person name="Pitluck S."/>
            <person name="Goodwin L.A."/>
            <person name="Han C."/>
            <person name="Tapia R."/>
            <person name="Brambilla E.M."/>
            <person name="Potter G."/>
            <person name="Land M."/>
            <person name="Ivanova N."/>
            <person name="Rohde M."/>
            <person name="Goker M."/>
            <person name="Detter J.C."/>
            <person name="Li W.J."/>
            <person name="Kyrpides N.C."/>
            <person name="Woyke T."/>
        </authorList>
    </citation>
    <scope>NUCLEOTIDE SEQUENCE [LARGE SCALE GENOMIC DNA]</scope>
    <source>
        <strain evidence="2 3">XMU15</strain>
    </source>
</reference>
<dbReference type="Pfam" id="PF00702">
    <property type="entry name" value="Hydrolase"/>
    <property type="match status" value="1"/>
</dbReference>
<dbReference type="PANTHER" id="PTHR43316:SF8">
    <property type="entry name" value="HAD FAMILY HYDROLASE"/>
    <property type="match status" value="1"/>
</dbReference>
<dbReference type="STRING" id="882083.SacmaDRAFT_0143"/>
<dbReference type="InterPro" id="IPR036412">
    <property type="entry name" value="HAD-like_sf"/>
</dbReference>
<dbReference type="NCBIfam" id="TIGR01549">
    <property type="entry name" value="HAD-SF-IA-v1"/>
    <property type="match status" value="1"/>
</dbReference>
<dbReference type="InterPro" id="IPR006439">
    <property type="entry name" value="HAD-SF_hydro_IA"/>
</dbReference>
<dbReference type="Gene3D" id="3.40.50.1000">
    <property type="entry name" value="HAD superfamily/HAD-like"/>
    <property type="match status" value="1"/>
</dbReference>
<dbReference type="NCBIfam" id="TIGR01662">
    <property type="entry name" value="HAD-SF-IIIA"/>
    <property type="match status" value="1"/>
</dbReference>
<sequence>MGSMVSAVVFDVGETLLDDSREWRAWADWVGVSPHTFSTVLGAVTAAGRDNAETFEYFRPGFDLARERQLREEAGRGEQIDNSDLYPDVRPSLAALRAGGLWVGIAGNQTPRAAQLLRALDLPVDYVGTSGEWGVAKPNPGFFERVVQVAPCPADQIVYVGDHRDNDVLPAKAAGLRTALIRRGPWGYLWADDPMTRENADWVIDSLAELPALLLDQ</sequence>
<dbReference type="InterPro" id="IPR023214">
    <property type="entry name" value="HAD_sf"/>
</dbReference>